<dbReference type="FunFam" id="3.30.930.10:FF:000022">
    <property type="entry name" value="Phenylalanine--tRNA ligase beta subunit"/>
    <property type="match status" value="1"/>
</dbReference>
<comment type="subcellular location">
    <subcellularLocation>
        <location evidence="1 15">Cytoplasm</location>
    </subcellularLocation>
</comment>
<dbReference type="SUPFAM" id="SSF55681">
    <property type="entry name" value="Class II aaRS and biotin synthetases"/>
    <property type="match status" value="1"/>
</dbReference>
<dbReference type="InterPro" id="IPR033714">
    <property type="entry name" value="tRNA_bind_bactPheRS"/>
</dbReference>
<keyword evidence="5 16" id="KW-0820">tRNA-binding</keyword>
<comment type="similarity">
    <text evidence="2 15">Belongs to the phenylalanyl-tRNA synthetase beta subunit family. Type 1 subfamily.</text>
</comment>
<feature type="domain" description="TRNA-binding" evidence="17">
    <location>
        <begin position="39"/>
        <end position="148"/>
    </location>
</feature>
<dbReference type="SUPFAM" id="SSF54991">
    <property type="entry name" value="Anticodon-binding domain of PheRS"/>
    <property type="match status" value="1"/>
</dbReference>
<dbReference type="InterPro" id="IPR036690">
    <property type="entry name" value="Fdx_antiC-bd_sf"/>
</dbReference>
<dbReference type="InterPro" id="IPR005146">
    <property type="entry name" value="B3/B4_tRNA-bd"/>
</dbReference>
<keyword evidence="13 15" id="KW-0030">Aminoacyl-tRNA synthetase</keyword>
<evidence type="ECO:0000259" key="19">
    <source>
        <dbReference type="PROSITE" id="PS51483"/>
    </source>
</evidence>
<dbReference type="GO" id="GO:0005524">
    <property type="term" value="F:ATP binding"/>
    <property type="evidence" value="ECO:0007669"/>
    <property type="project" value="UniProtKB-UniRule"/>
</dbReference>
<evidence type="ECO:0000256" key="2">
    <source>
        <dbReference type="ARBA" id="ARBA00008653"/>
    </source>
</evidence>
<evidence type="ECO:0000313" key="20">
    <source>
        <dbReference type="EMBL" id="CEG55823.1"/>
    </source>
</evidence>
<name>A0A098G022_9GAMM</name>
<dbReference type="HAMAP" id="MF_00283">
    <property type="entry name" value="Phe_tRNA_synth_beta1"/>
    <property type="match status" value="1"/>
</dbReference>
<dbReference type="STRING" id="1212491.LFA_0353"/>
<dbReference type="CDD" id="cd00769">
    <property type="entry name" value="PheRS_beta_core"/>
    <property type="match status" value="1"/>
</dbReference>
<dbReference type="SMART" id="SM00874">
    <property type="entry name" value="B5"/>
    <property type="match status" value="1"/>
</dbReference>
<dbReference type="NCBIfam" id="NF045760">
    <property type="entry name" value="YtpR"/>
    <property type="match status" value="1"/>
</dbReference>
<feature type="domain" description="B5" evidence="19">
    <location>
        <begin position="401"/>
        <end position="477"/>
    </location>
</feature>
<dbReference type="Pfam" id="PF03483">
    <property type="entry name" value="B3_4"/>
    <property type="match status" value="1"/>
</dbReference>
<comment type="cofactor">
    <cofactor evidence="15">
        <name>Mg(2+)</name>
        <dbReference type="ChEBI" id="CHEBI:18420"/>
    </cofactor>
    <text evidence="15">Binds 2 magnesium ions per tetramer.</text>
</comment>
<dbReference type="InterPro" id="IPR005147">
    <property type="entry name" value="tRNA_synthase_B5-dom"/>
</dbReference>
<dbReference type="InterPro" id="IPR045864">
    <property type="entry name" value="aa-tRNA-synth_II/BPL/LPL"/>
</dbReference>
<dbReference type="Gene3D" id="3.30.70.380">
    <property type="entry name" value="Ferrodoxin-fold anticodon-binding domain"/>
    <property type="match status" value="1"/>
</dbReference>
<organism evidence="20 21">
    <name type="scientific">Legionella fallonii LLAP-10</name>
    <dbReference type="NCBI Taxonomy" id="1212491"/>
    <lineage>
        <taxon>Bacteria</taxon>
        <taxon>Pseudomonadati</taxon>
        <taxon>Pseudomonadota</taxon>
        <taxon>Gammaproteobacteria</taxon>
        <taxon>Legionellales</taxon>
        <taxon>Legionellaceae</taxon>
        <taxon>Legionella</taxon>
    </lineage>
</organism>
<dbReference type="CDD" id="cd02796">
    <property type="entry name" value="tRNA_bind_bactPheRS"/>
    <property type="match status" value="1"/>
</dbReference>
<evidence type="ECO:0000259" key="18">
    <source>
        <dbReference type="PROSITE" id="PS51447"/>
    </source>
</evidence>
<proteinExistence type="inferred from homology"/>
<dbReference type="Pfam" id="PF03484">
    <property type="entry name" value="B5"/>
    <property type="match status" value="1"/>
</dbReference>
<evidence type="ECO:0000256" key="1">
    <source>
        <dbReference type="ARBA" id="ARBA00004496"/>
    </source>
</evidence>
<dbReference type="GO" id="GO:0000287">
    <property type="term" value="F:magnesium ion binding"/>
    <property type="evidence" value="ECO:0007669"/>
    <property type="project" value="UniProtKB-UniRule"/>
</dbReference>
<evidence type="ECO:0000259" key="17">
    <source>
        <dbReference type="PROSITE" id="PS50886"/>
    </source>
</evidence>
<feature type="binding site" evidence="15">
    <location>
        <position position="461"/>
    </location>
    <ligand>
        <name>Mg(2+)</name>
        <dbReference type="ChEBI" id="CHEBI:18420"/>
        <note>shared with alpha subunit</note>
    </ligand>
</feature>
<dbReference type="InterPro" id="IPR020825">
    <property type="entry name" value="Phe-tRNA_synthase-like_B3/B4"/>
</dbReference>
<dbReference type="SUPFAM" id="SSF56037">
    <property type="entry name" value="PheT/TilS domain"/>
    <property type="match status" value="1"/>
</dbReference>
<dbReference type="EMBL" id="LN614827">
    <property type="protein sequence ID" value="CEG55823.1"/>
    <property type="molecule type" value="Genomic_DNA"/>
</dbReference>
<dbReference type="FunFam" id="3.50.40.10:FF:000001">
    <property type="entry name" value="Phenylalanine--tRNA ligase beta subunit"/>
    <property type="match status" value="1"/>
</dbReference>
<dbReference type="SUPFAM" id="SSF46955">
    <property type="entry name" value="Putative DNA-binding domain"/>
    <property type="match status" value="1"/>
</dbReference>
<feature type="binding site" evidence="15">
    <location>
        <position position="465"/>
    </location>
    <ligand>
        <name>Mg(2+)</name>
        <dbReference type="ChEBI" id="CHEBI:18420"/>
        <note>shared with alpha subunit</note>
    </ligand>
</feature>
<dbReference type="Gene3D" id="3.30.56.10">
    <property type="match status" value="2"/>
</dbReference>
<keyword evidence="9 15" id="KW-0067">ATP-binding</keyword>
<dbReference type="InterPro" id="IPR009061">
    <property type="entry name" value="DNA-bd_dom_put_sf"/>
</dbReference>
<evidence type="ECO:0000256" key="8">
    <source>
        <dbReference type="ARBA" id="ARBA00022741"/>
    </source>
</evidence>
<dbReference type="InterPro" id="IPR041616">
    <property type="entry name" value="PheRS_beta_core"/>
</dbReference>
<reference evidence="21" key="1">
    <citation type="submission" date="2014-09" db="EMBL/GenBank/DDBJ databases">
        <authorList>
            <person name="Gomez-Valero L."/>
        </authorList>
    </citation>
    <scope>NUCLEOTIDE SEQUENCE [LARGE SCALE GENOMIC DNA]</scope>
    <source>
        <strain evidence="21">ATCC700992</strain>
    </source>
</reference>
<dbReference type="OrthoDB" id="9805455at2"/>
<feature type="domain" description="FDX-ACB" evidence="18">
    <location>
        <begin position="698"/>
        <end position="792"/>
    </location>
</feature>
<evidence type="ECO:0000256" key="3">
    <source>
        <dbReference type="ARBA" id="ARBA00011209"/>
    </source>
</evidence>
<dbReference type="GO" id="GO:0000049">
    <property type="term" value="F:tRNA binding"/>
    <property type="evidence" value="ECO:0007669"/>
    <property type="project" value="UniProtKB-UniRule"/>
</dbReference>
<dbReference type="GO" id="GO:0009328">
    <property type="term" value="C:phenylalanine-tRNA ligase complex"/>
    <property type="evidence" value="ECO:0007669"/>
    <property type="project" value="TreeGrafter"/>
</dbReference>
<dbReference type="RefSeq" id="WP_045094630.1">
    <property type="nucleotide sequence ID" value="NZ_LN614827.1"/>
</dbReference>
<dbReference type="Gene3D" id="3.30.930.10">
    <property type="entry name" value="Bira Bifunctional Protein, Domain 2"/>
    <property type="match status" value="1"/>
</dbReference>
<evidence type="ECO:0000256" key="15">
    <source>
        <dbReference type="HAMAP-Rule" id="MF_00283"/>
    </source>
</evidence>
<feature type="binding site" evidence="15">
    <location>
        <position position="464"/>
    </location>
    <ligand>
        <name>Mg(2+)</name>
        <dbReference type="ChEBI" id="CHEBI:18420"/>
        <note>shared with alpha subunit</note>
    </ligand>
</feature>
<keyword evidence="4 15" id="KW-0963">Cytoplasm</keyword>
<evidence type="ECO:0000256" key="14">
    <source>
        <dbReference type="ARBA" id="ARBA00049255"/>
    </source>
</evidence>
<dbReference type="InterPro" id="IPR004532">
    <property type="entry name" value="Phe-tRNA-ligase_IIc_bsu_bact"/>
</dbReference>
<dbReference type="GO" id="GO:0006432">
    <property type="term" value="P:phenylalanyl-tRNA aminoacylation"/>
    <property type="evidence" value="ECO:0007669"/>
    <property type="project" value="UniProtKB-UniRule"/>
</dbReference>
<keyword evidence="11 16" id="KW-0694">RNA-binding</keyword>
<evidence type="ECO:0000256" key="11">
    <source>
        <dbReference type="ARBA" id="ARBA00022884"/>
    </source>
</evidence>
<dbReference type="InterPro" id="IPR012340">
    <property type="entry name" value="NA-bd_OB-fold"/>
</dbReference>
<dbReference type="PROSITE" id="PS50886">
    <property type="entry name" value="TRBD"/>
    <property type="match status" value="1"/>
</dbReference>
<dbReference type="Pfam" id="PF03147">
    <property type="entry name" value="FDX-ACB"/>
    <property type="match status" value="1"/>
</dbReference>
<dbReference type="AlphaFoldDB" id="A0A098G022"/>
<keyword evidence="7 15" id="KW-0479">Metal-binding</keyword>
<dbReference type="PROSITE" id="PS51447">
    <property type="entry name" value="FDX_ACB"/>
    <property type="match status" value="1"/>
</dbReference>
<evidence type="ECO:0000313" key="21">
    <source>
        <dbReference type="Proteomes" id="UP000032430"/>
    </source>
</evidence>
<keyword evidence="6 15" id="KW-0436">Ligase</keyword>
<evidence type="ECO:0000256" key="13">
    <source>
        <dbReference type="ARBA" id="ARBA00023146"/>
    </source>
</evidence>
<evidence type="ECO:0000256" key="4">
    <source>
        <dbReference type="ARBA" id="ARBA00022490"/>
    </source>
</evidence>
<comment type="subunit">
    <text evidence="3 15">Tetramer of two alpha and two beta subunits.</text>
</comment>
<dbReference type="Proteomes" id="UP000032430">
    <property type="component" value="Chromosome I"/>
</dbReference>
<keyword evidence="12 15" id="KW-0648">Protein biosynthesis</keyword>
<dbReference type="EC" id="6.1.1.20" evidence="15"/>
<evidence type="ECO:0000256" key="9">
    <source>
        <dbReference type="ARBA" id="ARBA00022840"/>
    </source>
</evidence>
<dbReference type="SMART" id="SM00896">
    <property type="entry name" value="FDX-ACB"/>
    <property type="match status" value="1"/>
</dbReference>
<evidence type="ECO:0000256" key="12">
    <source>
        <dbReference type="ARBA" id="ARBA00022917"/>
    </source>
</evidence>
<keyword evidence="8 15" id="KW-0547">Nucleotide-binding</keyword>
<dbReference type="PANTHER" id="PTHR10947">
    <property type="entry name" value="PHENYLALANYL-TRNA SYNTHETASE BETA CHAIN AND LEUCINE-RICH REPEAT-CONTAINING PROTEIN 47"/>
    <property type="match status" value="1"/>
</dbReference>
<dbReference type="SMART" id="SM00873">
    <property type="entry name" value="B3_4"/>
    <property type="match status" value="1"/>
</dbReference>
<sequence length="793" mass="87605">MKVSKLWLHEWVNFSLTEQELAAQLTMAGLEVDSVSPVAGEFTQVVVAEVLSTKPHPDADKLTLCDVNAGADQVLKVVCGARNVRPGLKVALAMVGAQLPGGLKIKESKLRGELSQGMLCSVTELGLAEQSDGIMELADDAPVGMSLREYLSLDDHVLDIDLTPNRADCFSVLGVARELSVLNKLPLIEPSIDTVTPSVDDVLAINLKNAEACPRYCGRIIRNINSEATTPLWMAERLRRGGIRTLHPVVDVMNYVMLELGQPMHAFDLSQLKGGINVRFSNESEHLELLDGQEITLSDKVLVIADDEKPLAMAGIMGGADSAVQAHTQNVFLESAYFHPVTIAGVARKYGLFSDSSQRFERGVDPYLQTRALERATSLILSISGGEAGPVIESCSTEYLPVKNAFSFDTAKVQKITGLSISLEEMKSLLEGIGVTLLQDMNGIFDVKIPTHRFDIQQDVDLVEEIIRLYGYDNLKAQPMNTLVQAGQSSSNERIAQQLATWFRSRGYNETISYSFVDPELQQAIYPQQEFMQLLNPISSELSQMRVGMWPGLLASMIYNIHRQQNAIKFFEVGVVFDVNQGQLQERACVAGLLVGEQGNANWSETTRYFDFFDLKGDLQALFASLKIEQAEFIPATHDALHPGQSAQIIVHGQHAGWIGVLHPKLMDALDLQHDVILFEINLAVLINSSAPRYKTISKYPQIRRDLSFLVDKQINAMEIETAIRASIKENWLKSFDVFDVYMGKGIPDGKKSLAVAMTLQDDSRTLVDAEINSLISAIIKTLQNEFSIILRE</sequence>
<dbReference type="Gene3D" id="2.40.50.140">
    <property type="entry name" value="Nucleic acid-binding proteins"/>
    <property type="match status" value="1"/>
</dbReference>
<accession>A0A098G022</accession>
<dbReference type="FunFam" id="2.40.50.140:FF:000045">
    <property type="entry name" value="Phenylalanine--tRNA ligase beta subunit"/>
    <property type="match status" value="1"/>
</dbReference>
<dbReference type="Pfam" id="PF17759">
    <property type="entry name" value="tRNA_synthFbeta"/>
    <property type="match status" value="1"/>
</dbReference>
<dbReference type="InterPro" id="IPR005121">
    <property type="entry name" value="Fdx_antiC-bd"/>
</dbReference>
<dbReference type="PANTHER" id="PTHR10947:SF0">
    <property type="entry name" value="PHENYLALANINE--TRNA LIGASE BETA SUBUNIT"/>
    <property type="match status" value="1"/>
</dbReference>
<dbReference type="Pfam" id="PF01588">
    <property type="entry name" value="tRNA_bind"/>
    <property type="match status" value="1"/>
</dbReference>
<keyword evidence="21" id="KW-1185">Reference proteome</keyword>
<keyword evidence="10 15" id="KW-0460">Magnesium</keyword>
<dbReference type="InterPro" id="IPR045060">
    <property type="entry name" value="Phe-tRNA-ligase_IIc_bsu"/>
</dbReference>
<evidence type="ECO:0000256" key="6">
    <source>
        <dbReference type="ARBA" id="ARBA00022598"/>
    </source>
</evidence>
<dbReference type="PROSITE" id="PS51483">
    <property type="entry name" value="B5"/>
    <property type="match status" value="1"/>
</dbReference>
<dbReference type="KEGG" id="lfa:LFA_0353"/>
<dbReference type="GO" id="GO:0004826">
    <property type="term" value="F:phenylalanine-tRNA ligase activity"/>
    <property type="evidence" value="ECO:0007669"/>
    <property type="project" value="UniProtKB-UniRule"/>
</dbReference>
<dbReference type="Gene3D" id="3.50.40.10">
    <property type="entry name" value="Phenylalanyl-trna Synthetase, Chain B, domain 3"/>
    <property type="match status" value="1"/>
</dbReference>
<dbReference type="InterPro" id="IPR002547">
    <property type="entry name" value="tRNA-bd_dom"/>
</dbReference>
<dbReference type="NCBIfam" id="TIGR00472">
    <property type="entry name" value="pheT_bact"/>
    <property type="match status" value="1"/>
</dbReference>
<comment type="catalytic activity">
    <reaction evidence="14 15">
        <text>tRNA(Phe) + L-phenylalanine + ATP = L-phenylalanyl-tRNA(Phe) + AMP + diphosphate + H(+)</text>
        <dbReference type="Rhea" id="RHEA:19413"/>
        <dbReference type="Rhea" id="RHEA-COMP:9668"/>
        <dbReference type="Rhea" id="RHEA-COMP:9699"/>
        <dbReference type="ChEBI" id="CHEBI:15378"/>
        <dbReference type="ChEBI" id="CHEBI:30616"/>
        <dbReference type="ChEBI" id="CHEBI:33019"/>
        <dbReference type="ChEBI" id="CHEBI:58095"/>
        <dbReference type="ChEBI" id="CHEBI:78442"/>
        <dbReference type="ChEBI" id="CHEBI:78531"/>
        <dbReference type="ChEBI" id="CHEBI:456215"/>
        <dbReference type="EC" id="6.1.1.20"/>
    </reaction>
</comment>
<evidence type="ECO:0000256" key="7">
    <source>
        <dbReference type="ARBA" id="ARBA00022723"/>
    </source>
</evidence>
<evidence type="ECO:0000256" key="10">
    <source>
        <dbReference type="ARBA" id="ARBA00022842"/>
    </source>
</evidence>
<gene>
    <name evidence="15 20" type="primary">pheT</name>
    <name evidence="20" type="ORF">LFA_0353</name>
</gene>
<dbReference type="SUPFAM" id="SSF50249">
    <property type="entry name" value="Nucleic acid-binding proteins"/>
    <property type="match status" value="1"/>
</dbReference>
<protein>
    <recommendedName>
        <fullName evidence="15">Phenylalanine--tRNA ligase beta subunit</fullName>
        <ecNumber evidence="15">6.1.1.20</ecNumber>
    </recommendedName>
    <alternativeName>
        <fullName evidence="15">Phenylalanyl-tRNA synthetase beta subunit</fullName>
        <shortName evidence="15">PheRS</shortName>
    </alternativeName>
</protein>
<evidence type="ECO:0000256" key="16">
    <source>
        <dbReference type="PROSITE-ProRule" id="PRU00209"/>
    </source>
</evidence>
<evidence type="ECO:0000256" key="5">
    <source>
        <dbReference type="ARBA" id="ARBA00022555"/>
    </source>
</evidence>
<dbReference type="FunFam" id="3.30.70.380:FF:000001">
    <property type="entry name" value="Phenylalanine--tRNA ligase beta subunit"/>
    <property type="match status" value="1"/>
</dbReference>
<dbReference type="HOGENOM" id="CLU_016891_0_0_6"/>
<feature type="binding site" evidence="15">
    <location>
        <position position="455"/>
    </location>
    <ligand>
        <name>Mg(2+)</name>
        <dbReference type="ChEBI" id="CHEBI:18420"/>
        <note>shared with alpha subunit</note>
    </ligand>
</feature>